<comment type="similarity">
    <text evidence="1">Belongs to the class IV-like SAM-binding methyltransferase superfamily. RNA methyltransferase TrmH family.</text>
</comment>
<evidence type="ECO:0000256" key="4">
    <source>
        <dbReference type="ARBA" id="ARBA00022691"/>
    </source>
</evidence>
<comment type="function">
    <text evidence="8">S-adenosyl-L-methionine-dependent 2'-O-ribose methyltransferase that catalyzes the formation of 2'-O-methylguanosine at position 18 (Gm18) in a subset of tRNA. Selectively mediates Gm18 methylation of tRNAGln-TTG/CTG and tRNASer-TGA/GCT. Gm18 modification can enhance the stability of modified tRNAs.</text>
</comment>
<evidence type="ECO:0000313" key="13">
    <source>
        <dbReference type="EMBL" id="KAG6460204.1"/>
    </source>
</evidence>
<keyword evidence="3" id="KW-0808">Transferase</keyword>
<keyword evidence="6" id="KW-0007">Acetylation</keyword>
<proteinExistence type="inferred from homology"/>
<dbReference type="Gene3D" id="3.40.1280.10">
    <property type="match status" value="1"/>
</dbReference>
<comment type="caution">
    <text evidence="13">The sequence shown here is derived from an EMBL/GenBank/DDBJ whole genome shotgun (WGS) entry which is preliminary data.</text>
</comment>
<dbReference type="InterPro" id="IPR029028">
    <property type="entry name" value="Alpha/beta_knot_MTases"/>
</dbReference>
<keyword evidence="14" id="KW-1185">Reference proteome</keyword>
<dbReference type="PANTHER" id="PTHR12029">
    <property type="entry name" value="RNA METHYLTRANSFERASE"/>
    <property type="match status" value="1"/>
</dbReference>
<dbReference type="Proteomes" id="UP000791440">
    <property type="component" value="Unassembled WGS sequence"/>
</dbReference>
<dbReference type="Pfam" id="PF00588">
    <property type="entry name" value="SpoU_methylase"/>
    <property type="match status" value="1"/>
</dbReference>
<evidence type="ECO:0000256" key="8">
    <source>
        <dbReference type="ARBA" id="ARBA00093361"/>
    </source>
</evidence>
<feature type="domain" description="tRNA/rRNA methyltransferase SpoU type" evidence="12">
    <location>
        <begin position="1249"/>
        <end position="1391"/>
    </location>
</feature>
<dbReference type="InterPro" id="IPR044748">
    <property type="entry name" value="Trm3/TARBP1_C"/>
</dbReference>
<dbReference type="SUPFAM" id="SSF75217">
    <property type="entry name" value="alpha/beta knot"/>
    <property type="match status" value="1"/>
</dbReference>
<accession>A0A922CVU6</accession>
<evidence type="ECO:0000256" key="5">
    <source>
        <dbReference type="ARBA" id="ARBA00022884"/>
    </source>
</evidence>
<evidence type="ECO:0000256" key="2">
    <source>
        <dbReference type="ARBA" id="ARBA00022603"/>
    </source>
</evidence>
<evidence type="ECO:0000256" key="10">
    <source>
        <dbReference type="ARBA" id="ARBA00093636"/>
    </source>
</evidence>
<dbReference type="InterPro" id="IPR001537">
    <property type="entry name" value="SpoU_MeTrfase"/>
</dbReference>
<dbReference type="EMBL" id="JH668660">
    <property type="protein sequence ID" value="KAG6460204.1"/>
    <property type="molecule type" value="Genomic_DNA"/>
</dbReference>
<dbReference type="EC" id="2.1.1.34" evidence="9"/>
<protein>
    <recommendedName>
        <fullName evidence="10">tRNA (guanosine(18)-2'-O)-methyltransferase TARBP1</fullName>
        <ecNumber evidence="9">2.1.1.34</ecNumber>
    </recommendedName>
    <alternativeName>
        <fullName evidence="11">TAR RNA-binding protein 1</fullName>
    </alternativeName>
</protein>
<dbReference type="GO" id="GO:0030488">
    <property type="term" value="P:tRNA methylation"/>
    <property type="evidence" value="ECO:0007669"/>
    <property type="project" value="InterPro"/>
</dbReference>
<keyword evidence="5" id="KW-0694">RNA-binding</keyword>
<gene>
    <name evidence="13" type="ORF">O3G_MSEX011836</name>
</gene>
<reference evidence="13" key="2">
    <citation type="submission" date="2020-12" db="EMBL/GenBank/DDBJ databases">
        <authorList>
            <person name="Kanost M."/>
        </authorList>
    </citation>
    <scope>NUCLEOTIDE SEQUENCE</scope>
</reference>
<evidence type="ECO:0000256" key="9">
    <source>
        <dbReference type="ARBA" id="ARBA00093594"/>
    </source>
</evidence>
<evidence type="ECO:0000256" key="7">
    <source>
        <dbReference type="ARBA" id="ARBA00093266"/>
    </source>
</evidence>
<keyword evidence="2" id="KW-0489">Methyltransferase</keyword>
<evidence type="ECO:0000256" key="11">
    <source>
        <dbReference type="ARBA" id="ARBA00093656"/>
    </source>
</evidence>
<dbReference type="InterPro" id="IPR029026">
    <property type="entry name" value="tRNA_m1G_MTases_N"/>
</dbReference>
<dbReference type="GO" id="GO:0003723">
    <property type="term" value="F:RNA binding"/>
    <property type="evidence" value="ECO:0007669"/>
    <property type="project" value="UniProtKB-KW"/>
</dbReference>
<comment type="catalytic activity">
    <reaction evidence="7">
        <text>guanosine(18) in tRNA + S-adenosyl-L-methionine = 2'-O-methylguanosine(18) in tRNA + S-adenosyl-L-homocysteine + H(+)</text>
        <dbReference type="Rhea" id="RHEA:20077"/>
        <dbReference type="Rhea" id="RHEA-COMP:10190"/>
        <dbReference type="Rhea" id="RHEA-COMP:10192"/>
        <dbReference type="ChEBI" id="CHEBI:15378"/>
        <dbReference type="ChEBI" id="CHEBI:57856"/>
        <dbReference type="ChEBI" id="CHEBI:59789"/>
        <dbReference type="ChEBI" id="CHEBI:74269"/>
        <dbReference type="ChEBI" id="CHEBI:74445"/>
        <dbReference type="EC" id="2.1.1.34"/>
    </reaction>
    <physiologicalReaction direction="left-to-right" evidence="7">
        <dbReference type="Rhea" id="RHEA:20078"/>
    </physiologicalReaction>
</comment>
<reference evidence="13" key="1">
    <citation type="journal article" date="2016" name="Insect Biochem. Mol. Biol.">
        <title>Multifaceted biological insights from a draft genome sequence of the tobacco hornworm moth, Manduca sexta.</title>
        <authorList>
            <person name="Kanost M.R."/>
            <person name="Arrese E.L."/>
            <person name="Cao X."/>
            <person name="Chen Y.R."/>
            <person name="Chellapilla S."/>
            <person name="Goldsmith M.R."/>
            <person name="Grosse-Wilde E."/>
            <person name="Heckel D.G."/>
            <person name="Herndon N."/>
            <person name="Jiang H."/>
            <person name="Papanicolaou A."/>
            <person name="Qu J."/>
            <person name="Soulages J.L."/>
            <person name="Vogel H."/>
            <person name="Walters J."/>
            <person name="Waterhouse R.M."/>
            <person name="Ahn S.J."/>
            <person name="Almeida F.C."/>
            <person name="An C."/>
            <person name="Aqrawi P."/>
            <person name="Bretschneider A."/>
            <person name="Bryant W.B."/>
            <person name="Bucks S."/>
            <person name="Chao H."/>
            <person name="Chevignon G."/>
            <person name="Christen J.M."/>
            <person name="Clarke D.F."/>
            <person name="Dittmer N.T."/>
            <person name="Ferguson L.C.F."/>
            <person name="Garavelou S."/>
            <person name="Gordon K.H.J."/>
            <person name="Gunaratna R.T."/>
            <person name="Han Y."/>
            <person name="Hauser F."/>
            <person name="He Y."/>
            <person name="Heidel-Fischer H."/>
            <person name="Hirsh A."/>
            <person name="Hu Y."/>
            <person name="Jiang H."/>
            <person name="Kalra D."/>
            <person name="Klinner C."/>
            <person name="Konig C."/>
            <person name="Kovar C."/>
            <person name="Kroll A.R."/>
            <person name="Kuwar S.S."/>
            <person name="Lee S.L."/>
            <person name="Lehman R."/>
            <person name="Li K."/>
            <person name="Li Z."/>
            <person name="Liang H."/>
            <person name="Lovelace S."/>
            <person name="Lu Z."/>
            <person name="Mansfield J.H."/>
            <person name="McCulloch K.J."/>
            <person name="Mathew T."/>
            <person name="Morton B."/>
            <person name="Muzny D.M."/>
            <person name="Neunemann D."/>
            <person name="Ongeri F."/>
            <person name="Pauchet Y."/>
            <person name="Pu L.L."/>
            <person name="Pyrousis I."/>
            <person name="Rao X.J."/>
            <person name="Redding A."/>
            <person name="Roesel C."/>
            <person name="Sanchez-Gracia A."/>
            <person name="Schaack S."/>
            <person name="Shukla A."/>
            <person name="Tetreau G."/>
            <person name="Wang Y."/>
            <person name="Xiong G.H."/>
            <person name="Traut W."/>
            <person name="Walsh T.K."/>
            <person name="Worley K.C."/>
            <person name="Wu D."/>
            <person name="Wu W."/>
            <person name="Wu Y.Q."/>
            <person name="Zhang X."/>
            <person name="Zou Z."/>
            <person name="Zucker H."/>
            <person name="Briscoe A.D."/>
            <person name="Burmester T."/>
            <person name="Clem R.J."/>
            <person name="Feyereisen R."/>
            <person name="Grimmelikhuijzen C.J.P."/>
            <person name="Hamodrakas S.J."/>
            <person name="Hansson B.S."/>
            <person name="Huguet E."/>
            <person name="Jermiin L.S."/>
            <person name="Lan Q."/>
            <person name="Lehman H.K."/>
            <person name="Lorenzen M."/>
            <person name="Merzendorfer H."/>
            <person name="Michalopoulos I."/>
            <person name="Morton D.B."/>
            <person name="Muthukrishnan S."/>
            <person name="Oakeshott J.G."/>
            <person name="Palmer W."/>
            <person name="Park Y."/>
            <person name="Passarelli A.L."/>
            <person name="Rozas J."/>
            <person name="Schwartz L.M."/>
            <person name="Smith W."/>
            <person name="Southgate A."/>
            <person name="Vilcinskas A."/>
            <person name="Vogt R."/>
            <person name="Wang P."/>
            <person name="Werren J."/>
            <person name="Yu X.Q."/>
            <person name="Zhou J.J."/>
            <person name="Brown S.J."/>
            <person name="Scherer S.E."/>
            <person name="Richards S."/>
            <person name="Blissard G.W."/>
        </authorList>
    </citation>
    <scope>NUCLEOTIDE SEQUENCE</scope>
</reference>
<dbReference type="InterPro" id="IPR045330">
    <property type="entry name" value="TRM3/TARBP1"/>
</dbReference>
<evidence type="ECO:0000256" key="6">
    <source>
        <dbReference type="ARBA" id="ARBA00022990"/>
    </source>
</evidence>
<dbReference type="CDD" id="cd18091">
    <property type="entry name" value="SpoU-like_TRM3-like"/>
    <property type="match status" value="1"/>
</dbReference>
<dbReference type="FunFam" id="3.40.1280.10:FF:000010">
    <property type="entry name" value="probable methyltransferase TARBP1"/>
    <property type="match status" value="1"/>
</dbReference>
<sequence length="1400" mass="163602">MGSNEEQLTFLDLLDVDEELIDTRLKSIMERNSYTEKHLKNALLLLQYKHLINKREDSECDNQAECNFIAKLMSNIQEENVNIVSDIIKVVLSLNVSTIISKSEHLIQQILSSIDLPHINDIEKDSITKILLELKICDSILDAVVGHGGKITLYFMETPLVNILSYPDEKLKVHFLTHTVPKFYVSVVGYNILDRIWDYMRDLENDHREKALRILCCLSQYYLPINDDECNVKTYSEIIYKTEFWKIILYGLNSQDASVRKTAIYLAKRAIDHVGEIKKDVTVKEKDNIFMWQQKNSQNLKLEWDNFFILIESLEEKQSNIVLPSLQLFDYLNNFEKCWLMCAFNIGLKHDNALVRLKCIEYRLNFYFDSTSEVVSVLEAFNDINLLDNKKETELLEAKINRAIIEKDCILNIIKAIPEVKWSPVPLYSLSNVLSNLKVNNLTMNIEDHEFESLMKSILKVPCNNIIIRKAIHLNISLFVGNCCKGFNWKTFLHIYPFFQNKFDDENPFIELITNINFTDEEERHFFKFMAESQSYVDFCLLYLNSHENISLFIDVVNEVLKKIRHVVDRQYCNKLECIKDVSFIMHLLGETNKNKTITNKVLNEVIQRDFKILCQYILCLFSNDAAATIADMELIFAADNFLINPNDELCEIFLVLYKTSTIFLMDKEADIDKRVLSMFIINNIIWNNRHDSFMHKHDKLNIEKVMSWSNELPTQNIESVGRVKSKFHEESCKLIHTLLKEEETFKDEDLLNFVEKVLDCGGYGCLKWILKIIHIILSRILSNKKFNMPQFLNRTWQEIEELKSNNQYTICIQGFVDILTHDVVLERAEYNNVVVSYCSKIIEYAAVKNMPLYYLITKLNEKKCLKPHLICILCEILLYSPVQRKDQRIMDSTEIHILNNAKYGWETQIINSHYDFQIQYVSLATLSKIKDTETLKIILQLIKTRMDILFRNKVRYHGNSQTHRTFLAALQHFLFGLLLNVESRSQDLFIWCVEMLGKLPHQPSVRICLEWYITLYLYLEKQTINEKLLQTLKAKNVPLSSQFIVIYWSLKHKLLRKVYTPNEFDFVMDTLLSHTMGQIFNIRLLAQYLSNNLYALNKNGSAKYVTTIEIIGRTFAQSCKDKNFCKLQNDYFVNNFNIVGNFTPYFIYEMISKYSEVGNNDERDLHYIKNVLKDIDEALREVSDFKEEWLELRLSDDCYDVKVSEVAEKNLEDVETVCTIQKKYIPWRNMSEVNCYDVGKKRESGSQLIVVASLIDKLPNLGGMARTCEVFGVKKYIVDSLRHLADKQFQGLSVSAERWVDVEEVRPGRALKEYLTRMKAEGYSVVAAEQTSTSCKLQSFRFPKKTLLLLGHEKEGVPCDLLPMMDHCVEIPQQGFVRSLNVHVTAAIFVWEYARQNIL</sequence>
<evidence type="ECO:0000259" key="12">
    <source>
        <dbReference type="Pfam" id="PF00588"/>
    </source>
</evidence>
<evidence type="ECO:0000256" key="1">
    <source>
        <dbReference type="ARBA" id="ARBA00007228"/>
    </source>
</evidence>
<dbReference type="EMBL" id="JH668660">
    <property type="protein sequence ID" value="KAG6460205.1"/>
    <property type="molecule type" value="Genomic_DNA"/>
</dbReference>
<dbReference type="GO" id="GO:0141100">
    <property type="term" value="F:tRNA (guanine(18)-2'-O)-methyltransferase activity"/>
    <property type="evidence" value="ECO:0007669"/>
    <property type="project" value="UniProtKB-EC"/>
</dbReference>
<dbReference type="PANTHER" id="PTHR12029:SF11">
    <property type="entry name" value="METHYLTRANSFERASE TARBP1-RELATED"/>
    <property type="match status" value="1"/>
</dbReference>
<keyword evidence="4" id="KW-0949">S-adenosyl-L-methionine</keyword>
<organism evidence="13 14">
    <name type="scientific">Manduca sexta</name>
    <name type="common">Tobacco hawkmoth</name>
    <name type="synonym">Tobacco hornworm</name>
    <dbReference type="NCBI Taxonomy" id="7130"/>
    <lineage>
        <taxon>Eukaryota</taxon>
        <taxon>Metazoa</taxon>
        <taxon>Ecdysozoa</taxon>
        <taxon>Arthropoda</taxon>
        <taxon>Hexapoda</taxon>
        <taxon>Insecta</taxon>
        <taxon>Pterygota</taxon>
        <taxon>Neoptera</taxon>
        <taxon>Endopterygota</taxon>
        <taxon>Lepidoptera</taxon>
        <taxon>Glossata</taxon>
        <taxon>Ditrysia</taxon>
        <taxon>Bombycoidea</taxon>
        <taxon>Sphingidae</taxon>
        <taxon>Sphinginae</taxon>
        <taxon>Sphingini</taxon>
        <taxon>Manduca</taxon>
    </lineage>
</organism>
<evidence type="ECO:0000313" key="14">
    <source>
        <dbReference type="Proteomes" id="UP000791440"/>
    </source>
</evidence>
<dbReference type="OrthoDB" id="241340at2759"/>
<evidence type="ECO:0000256" key="3">
    <source>
        <dbReference type="ARBA" id="ARBA00022679"/>
    </source>
</evidence>
<name>A0A922CVU6_MANSE</name>